<gene>
    <name evidence="2" type="ORF">SMRZ_LOCUS14569</name>
</gene>
<dbReference type="EMBL" id="UZAI01016795">
    <property type="protein sequence ID" value="VDP16138.1"/>
    <property type="molecule type" value="Genomic_DNA"/>
</dbReference>
<keyword evidence="3" id="KW-1185">Reference proteome</keyword>
<sequence length="71" mass="7860">MVVGGSQHESNPSGSTVESIEARLSWRTLKHWMAVSSYYGTPQQCTSTIPPPEIRTQNLSVEPIESRGERS</sequence>
<accession>A0A183MEU4</accession>
<evidence type="ECO:0000256" key="1">
    <source>
        <dbReference type="SAM" id="MobiDB-lite"/>
    </source>
</evidence>
<proteinExistence type="predicted"/>
<dbReference type="Proteomes" id="UP000277204">
    <property type="component" value="Unassembled WGS sequence"/>
</dbReference>
<reference evidence="2 3" key="1">
    <citation type="submission" date="2018-11" db="EMBL/GenBank/DDBJ databases">
        <authorList>
            <consortium name="Pathogen Informatics"/>
        </authorList>
    </citation>
    <scope>NUCLEOTIDE SEQUENCE [LARGE SCALE GENOMIC DNA]</scope>
    <source>
        <strain evidence="2 3">Zambia</strain>
    </source>
</reference>
<organism evidence="2 3">
    <name type="scientific">Schistosoma margrebowiei</name>
    <dbReference type="NCBI Taxonomy" id="48269"/>
    <lineage>
        <taxon>Eukaryota</taxon>
        <taxon>Metazoa</taxon>
        <taxon>Spiralia</taxon>
        <taxon>Lophotrochozoa</taxon>
        <taxon>Platyhelminthes</taxon>
        <taxon>Trematoda</taxon>
        <taxon>Digenea</taxon>
        <taxon>Strigeidida</taxon>
        <taxon>Schistosomatoidea</taxon>
        <taxon>Schistosomatidae</taxon>
        <taxon>Schistosoma</taxon>
    </lineage>
</organism>
<dbReference type="AlphaFoldDB" id="A0A183MEU4"/>
<evidence type="ECO:0000313" key="2">
    <source>
        <dbReference type="EMBL" id="VDP16138.1"/>
    </source>
</evidence>
<protein>
    <submittedName>
        <fullName evidence="2">Uncharacterized protein</fullName>
    </submittedName>
</protein>
<feature type="region of interest" description="Disordered" evidence="1">
    <location>
        <begin position="41"/>
        <end position="71"/>
    </location>
</feature>
<evidence type="ECO:0000313" key="3">
    <source>
        <dbReference type="Proteomes" id="UP000277204"/>
    </source>
</evidence>
<name>A0A183MEU4_9TREM</name>